<dbReference type="Proteomes" id="UP000494165">
    <property type="component" value="Unassembled WGS sequence"/>
</dbReference>
<accession>A0A8S1E758</accession>
<dbReference type="AlphaFoldDB" id="A0A8S1E758"/>
<gene>
    <name evidence="1" type="ORF">CLODIP_2_CD15298</name>
</gene>
<comment type="caution">
    <text evidence="1">The sequence shown here is derived from an EMBL/GenBank/DDBJ whole genome shotgun (WGS) entry which is preliminary data.</text>
</comment>
<evidence type="ECO:0000313" key="2">
    <source>
        <dbReference type="Proteomes" id="UP000494165"/>
    </source>
</evidence>
<dbReference type="EMBL" id="CADEPI010000960">
    <property type="protein sequence ID" value="CAB3388866.1"/>
    <property type="molecule type" value="Genomic_DNA"/>
</dbReference>
<name>A0A8S1E758_9INSE</name>
<organism evidence="1 2">
    <name type="scientific">Cloeon dipterum</name>
    <dbReference type="NCBI Taxonomy" id="197152"/>
    <lineage>
        <taxon>Eukaryota</taxon>
        <taxon>Metazoa</taxon>
        <taxon>Ecdysozoa</taxon>
        <taxon>Arthropoda</taxon>
        <taxon>Hexapoda</taxon>
        <taxon>Insecta</taxon>
        <taxon>Pterygota</taxon>
        <taxon>Palaeoptera</taxon>
        <taxon>Ephemeroptera</taxon>
        <taxon>Pisciforma</taxon>
        <taxon>Baetidae</taxon>
        <taxon>Cloeon</taxon>
    </lineage>
</organism>
<dbReference type="OrthoDB" id="6339427at2759"/>
<proteinExistence type="predicted"/>
<reference evidence="1 2" key="1">
    <citation type="submission" date="2020-04" db="EMBL/GenBank/DDBJ databases">
        <authorList>
            <person name="Alioto T."/>
            <person name="Alioto T."/>
            <person name="Gomez Garrido J."/>
        </authorList>
    </citation>
    <scope>NUCLEOTIDE SEQUENCE [LARGE SCALE GENOMIC DNA]</scope>
</reference>
<sequence>MDTQLEIDALLGRRKDGSLGPQVTISASNHKSNEPAKSAPVCGLSIYALRQALAASGPVVATISSGMTSGFSAVLLPQLKAADSELPITDDDMSWIGTCQIIISDFSAEN</sequence>
<keyword evidence="2" id="KW-1185">Reference proteome</keyword>
<evidence type="ECO:0000313" key="1">
    <source>
        <dbReference type="EMBL" id="CAB3388866.1"/>
    </source>
</evidence>
<protein>
    <submittedName>
        <fullName evidence="1">Uncharacterized protein</fullName>
    </submittedName>
</protein>